<evidence type="ECO:0000313" key="3">
    <source>
        <dbReference type="Proteomes" id="UP000435243"/>
    </source>
</evidence>
<keyword evidence="1" id="KW-0732">Signal</keyword>
<dbReference type="InterPro" id="IPR030972">
    <property type="entry name" value="UrcA_uranyl"/>
</dbReference>
<dbReference type="AlphaFoldDB" id="A0A844ZP29"/>
<comment type="caution">
    <text evidence="2">The sequence shown here is derived from an EMBL/GenBank/DDBJ whole genome shotgun (WGS) entry which is preliminary data.</text>
</comment>
<dbReference type="Proteomes" id="UP000435243">
    <property type="component" value="Unassembled WGS sequence"/>
</dbReference>
<protein>
    <submittedName>
        <fullName evidence="2">UrcA family protein</fullName>
    </submittedName>
</protein>
<accession>A0A844ZP29</accession>
<dbReference type="EMBL" id="WTYY01000003">
    <property type="protein sequence ID" value="MXO88577.1"/>
    <property type="molecule type" value="Genomic_DNA"/>
</dbReference>
<keyword evidence="3" id="KW-1185">Reference proteome</keyword>
<dbReference type="OrthoDB" id="7450905at2"/>
<evidence type="ECO:0000256" key="1">
    <source>
        <dbReference type="SAM" id="SignalP"/>
    </source>
</evidence>
<evidence type="ECO:0000313" key="2">
    <source>
        <dbReference type="EMBL" id="MXO88577.1"/>
    </source>
</evidence>
<name>A0A844ZP29_9SPHN</name>
<feature type="chain" id="PRO_5032740876" evidence="1">
    <location>
        <begin position="23"/>
        <end position="102"/>
    </location>
</feature>
<gene>
    <name evidence="2" type="ORF">GRI32_07470</name>
</gene>
<reference evidence="2 3" key="1">
    <citation type="submission" date="2019-12" db="EMBL/GenBank/DDBJ databases">
        <title>Genomic-based taxomic classification of the family Erythrobacteraceae.</title>
        <authorList>
            <person name="Xu L."/>
        </authorList>
    </citation>
    <scope>NUCLEOTIDE SEQUENCE [LARGE SCALE GENOMIC DNA]</scope>
    <source>
        <strain evidence="2 3">JCM 16339</strain>
    </source>
</reference>
<organism evidence="2 3">
    <name type="scientific">Alteraurantiacibacter aestuarii</name>
    <dbReference type="NCBI Taxonomy" id="650004"/>
    <lineage>
        <taxon>Bacteria</taxon>
        <taxon>Pseudomonadati</taxon>
        <taxon>Pseudomonadota</taxon>
        <taxon>Alphaproteobacteria</taxon>
        <taxon>Sphingomonadales</taxon>
        <taxon>Erythrobacteraceae</taxon>
        <taxon>Alteraurantiacibacter</taxon>
    </lineage>
</organism>
<dbReference type="RefSeq" id="WP_160590773.1">
    <property type="nucleotide sequence ID" value="NZ_BAAAFP010000001.1"/>
</dbReference>
<dbReference type="NCBIfam" id="TIGR04433">
    <property type="entry name" value="UrcA_uranyl"/>
    <property type="match status" value="1"/>
</dbReference>
<proteinExistence type="predicted"/>
<sequence length="102" mass="11127">MIKTITLALASAALFAAPAASAAERETRTTGVTHTDLDLTTEDGRAELDRRIESAAKNVCGMNERATGSNMTSREARTCYRDAKRQLDNHFAEIIDDQRRGG</sequence>
<feature type="signal peptide" evidence="1">
    <location>
        <begin position="1"/>
        <end position="22"/>
    </location>
</feature>